<comment type="caution">
    <text evidence="1">The sequence shown here is derived from an EMBL/GenBank/DDBJ whole genome shotgun (WGS) entry which is preliminary data.</text>
</comment>
<evidence type="ECO:0000313" key="1">
    <source>
        <dbReference type="EMBL" id="POP50536.1"/>
    </source>
</evidence>
<reference evidence="1 2" key="1">
    <citation type="submission" date="2018-01" db="EMBL/GenBank/DDBJ databases">
        <title>Superficieibacter electus gen. nov., sp. nov., an extended-spectrum beta-lactamase possessing member of the Enterobacteriaceae family, isolated from intensive care unit surfaces.</title>
        <authorList>
            <person name="Potter R.F."/>
            <person name="D'Souza A.W."/>
        </authorList>
    </citation>
    <scope>NUCLEOTIDE SEQUENCE [LARGE SCALE GENOMIC DNA]</scope>
    <source>
        <strain evidence="1 2">BP-1</strain>
    </source>
</reference>
<gene>
    <name evidence="1" type="ORF">CHU32_03690</name>
</gene>
<organism evidence="1 2">
    <name type="scientific">Superficieibacter electus</name>
    <dbReference type="NCBI Taxonomy" id="2022662"/>
    <lineage>
        <taxon>Bacteria</taxon>
        <taxon>Pseudomonadati</taxon>
        <taxon>Pseudomonadota</taxon>
        <taxon>Gammaproteobacteria</taxon>
        <taxon>Enterobacterales</taxon>
        <taxon>Enterobacteriaceae</taxon>
        <taxon>Superficieibacter</taxon>
    </lineage>
</organism>
<evidence type="ECO:0000313" key="2">
    <source>
        <dbReference type="Proteomes" id="UP000247005"/>
    </source>
</evidence>
<protein>
    <submittedName>
        <fullName evidence="1">Uncharacterized protein</fullName>
    </submittedName>
</protein>
<name>A0A2P5GVF2_9ENTR</name>
<dbReference type="EMBL" id="PQGD01000002">
    <property type="protein sequence ID" value="POP50536.1"/>
    <property type="molecule type" value="Genomic_DNA"/>
</dbReference>
<sequence length="200" mass="22980">MTPQKKRTRRAALEQAAAAPTKRWLGKAVLLTGVQSAWIKSLLTVWGECVRDDTAPKKTRTHTCWHANRCMRWSNTALEKLTAALDQARREGFHGQQALKRAHAILWPAPARNLIDEAIADDDAEFIEQCVLATFDSNDPVYVIGVSYYTTRKKISDLTRDIQHIAPWLTPDEARRRVRWCVEIFRAKVYLTVYKSMEEE</sequence>
<proteinExistence type="predicted"/>
<dbReference type="Proteomes" id="UP000247005">
    <property type="component" value="Unassembled WGS sequence"/>
</dbReference>
<dbReference type="AlphaFoldDB" id="A0A2P5GVF2"/>
<dbReference type="RefSeq" id="WP_103750781.1">
    <property type="nucleotide sequence ID" value="NZ_PQGD01000002.1"/>
</dbReference>
<accession>A0A2P5GVF2</accession>
<dbReference type="OrthoDB" id="6475516at2"/>